<feature type="transmembrane region" description="Helical" evidence="9">
    <location>
        <begin position="276"/>
        <end position="300"/>
    </location>
</feature>
<comment type="similarity">
    <text evidence="8">Belongs to the TsuA/YedE (TC 9.B.102) family.</text>
</comment>
<keyword evidence="2" id="KW-0813">Transport</keyword>
<comment type="subcellular location">
    <subcellularLocation>
        <location evidence="1">Cell inner membrane</location>
        <topology evidence="1">Multi-pass membrane protein</topology>
    </subcellularLocation>
</comment>
<feature type="transmembrane region" description="Helical" evidence="9">
    <location>
        <begin position="93"/>
        <end position="113"/>
    </location>
</feature>
<keyword evidence="4" id="KW-0997">Cell inner membrane</keyword>
<reference evidence="10 11" key="1">
    <citation type="submission" date="2019-11" db="EMBL/GenBank/DDBJ databases">
        <authorList>
            <person name="Zhang J."/>
            <person name="Sun C."/>
        </authorList>
    </citation>
    <scope>NUCLEOTIDE SEQUENCE [LARGE SCALE GENOMIC DNA]</scope>
    <source>
        <strain evidence="11">sp2</strain>
    </source>
</reference>
<keyword evidence="5 9" id="KW-0812">Transmembrane</keyword>
<evidence type="ECO:0000256" key="3">
    <source>
        <dbReference type="ARBA" id="ARBA00022475"/>
    </source>
</evidence>
<dbReference type="EMBL" id="CP046415">
    <property type="protein sequence ID" value="QGT78681.1"/>
    <property type="molecule type" value="Genomic_DNA"/>
</dbReference>
<evidence type="ECO:0000256" key="9">
    <source>
        <dbReference type="SAM" id="Phobius"/>
    </source>
</evidence>
<dbReference type="GO" id="GO:0005886">
    <property type="term" value="C:plasma membrane"/>
    <property type="evidence" value="ECO:0007669"/>
    <property type="project" value="UniProtKB-SubCell"/>
</dbReference>
<evidence type="ECO:0000256" key="2">
    <source>
        <dbReference type="ARBA" id="ARBA00022448"/>
    </source>
</evidence>
<keyword evidence="3" id="KW-1003">Cell membrane</keyword>
<evidence type="ECO:0000313" key="11">
    <source>
        <dbReference type="Proteomes" id="UP000427716"/>
    </source>
</evidence>
<protein>
    <submittedName>
        <fullName evidence="10">YeeE/YedE family protein</fullName>
    </submittedName>
</protein>
<feature type="transmembrane region" description="Helical" evidence="9">
    <location>
        <begin position="12"/>
        <end position="32"/>
    </location>
</feature>
<dbReference type="InterPro" id="IPR007272">
    <property type="entry name" value="Sulf_transp_TsuA/YedE"/>
</dbReference>
<sequence>MPLLFDTPWLTLLAGAALIGLAFGAIAAATRYCNMGAVSDWVLTGDPGRMRAWLLSIAVAVLGVALLETGGVFDLDQTRVNYRAADFPWLRYLLGGLLFGVGMVLAGGCTTKTLVNIGQGDMKSLWAYAVVGVTAAGLLYWPEARWFVDQTLAWPHFSFEAISIGHQDLGALLAGITPGGSLKHWRLAIALVVTVGLLAWLWRMDHGQRMRRADAIGGLGIGLVITAGWLWTGSPMGQALMSEAALAFDPPKGTGTQSLSFVAPAAEVLRLAEAPALGLVTFGIVAMLGVIVGAGMWAVVRGHFRLQGFRAWSQFGTYSIGGLLMGTGGIIAMGCSVGQGLSGASTLALGSLIALGGIVLGAFVTLKIMLYRALYPESRRRSLTCALLADLRLIPRRCHPFRDEDPTGERPSGCSR</sequence>
<feature type="transmembrane region" description="Helical" evidence="9">
    <location>
        <begin position="214"/>
        <end position="232"/>
    </location>
</feature>
<gene>
    <name evidence="10" type="ORF">GM160_07090</name>
</gene>
<feature type="transmembrane region" description="Helical" evidence="9">
    <location>
        <begin position="125"/>
        <end position="142"/>
    </location>
</feature>
<accession>A0A6I6D5K3</accession>
<dbReference type="PANTHER" id="PTHR30574">
    <property type="entry name" value="INNER MEMBRANE PROTEIN YEDE"/>
    <property type="match status" value="1"/>
</dbReference>
<evidence type="ECO:0000256" key="6">
    <source>
        <dbReference type="ARBA" id="ARBA00022989"/>
    </source>
</evidence>
<feature type="transmembrane region" description="Helical" evidence="9">
    <location>
        <begin position="52"/>
        <end position="73"/>
    </location>
</feature>
<evidence type="ECO:0000256" key="4">
    <source>
        <dbReference type="ARBA" id="ARBA00022519"/>
    </source>
</evidence>
<dbReference type="AlphaFoldDB" id="A0A6I6D5K3"/>
<dbReference type="Proteomes" id="UP000427716">
    <property type="component" value="Chromosome"/>
</dbReference>
<evidence type="ECO:0000256" key="8">
    <source>
        <dbReference type="ARBA" id="ARBA00035655"/>
    </source>
</evidence>
<keyword evidence="6 9" id="KW-1133">Transmembrane helix</keyword>
<dbReference type="PANTHER" id="PTHR30574:SF1">
    <property type="entry name" value="SULPHUR TRANSPORT DOMAIN-CONTAINING PROTEIN"/>
    <property type="match status" value="1"/>
</dbReference>
<evidence type="ECO:0000256" key="1">
    <source>
        <dbReference type="ARBA" id="ARBA00004429"/>
    </source>
</evidence>
<dbReference type="Pfam" id="PF04143">
    <property type="entry name" value="Sulf_transp"/>
    <property type="match status" value="1"/>
</dbReference>
<evidence type="ECO:0000256" key="7">
    <source>
        <dbReference type="ARBA" id="ARBA00023136"/>
    </source>
</evidence>
<keyword evidence="11" id="KW-1185">Reference proteome</keyword>
<feature type="transmembrane region" description="Helical" evidence="9">
    <location>
        <begin position="347"/>
        <end position="371"/>
    </location>
</feature>
<name>A0A6I6D5K3_9GAMM</name>
<dbReference type="KEGG" id="ghl:GM160_07090"/>
<dbReference type="RefSeq" id="WP_156574181.1">
    <property type="nucleotide sequence ID" value="NZ_CP046415.1"/>
</dbReference>
<feature type="transmembrane region" description="Helical" evidence="9">
    <location>
        <begin position="320"/>
        <end position="341"/>
    </location>
</feature>
<proteinExistence type="inferred from homology"/>
<keyword evidence="7 9" id="KW-0472">Membrane</keyword>
<evidence type="ECO:0000313" key="10">
    <source>
        <dbReference type="EMBL" id="QGT78681.1"/>
    </source>
</evidence>
<organism evidence="10 11">
    <name type="scientific">Guyparkeria halophila</name>
    <dbReference type="NCBI Taxonomy" id="47960"/>
    <lineage>
        <taxon>Bacteria</taxon>
        <taxon>Pseudomonadati</taxon>
        <taxon>Pseudomonadota</taxon>
        <taxon>Gammaproteobacteria</taxon>
        <taxon>Chromatiales</taxon>
        <taxon>Thioalkalibacteraceae</taxon>
        <taxon>Guyparkeria</taxon>
    </lineage>
</organism>
<feature type="transmembrane region" description="Helical" evidence="9">
    <location>
        <begin position="185"/>
        <end position="202"/>
    </location>
</feature>
<evidence type="ECO:0000256" key="5">
    <source>
        <dbReference type="ARBA" id="ARBA00022692"/>
    </source>
</evidence>